<sequence>MAQSGQQSSSLSEDIQAELRARQDELANLQQEQIRLMAFINDAKQRAAELAQMSSSASAARGGRQGGLTTMTPEQEIAKHEQDLADVAERLKIVRATIDLLFSK</sequence>
<dbReference type="Proteomes" id="UP001219355">
    <property type="component" value="Chromosome 2"/>
</dbReference>
<keyword evidence="2" id="KW-1185">Reference proteome</keyword>
<organism evidence="1 2">
    <name type="scientific">Emydomyces testavorans</name>
    <dbReference type="NCBI Taxonomy" id="2070801"/>
    <lineage>
        <taxon>Eukaryota</taxon>
        <taxon>Fungi</taxon>
        <taxon>Dikarya</taxon>
        <taxon>Ascomycota</taxon>
        <taxon>Pezizomycotina</taxon>
        <taxon>Eurotiomycetes</taxon>
        <taxon>Eurotiomycetidae</taxon>
        <taxon>Onygenales</taxon>
        <taxon>Nannizziopsiaceae</taxon>
        <taxon>Emydomyces</taxon>
    </lineage>
</organism>
<protein>
    <submittedName>
        <fullName evidence="1">Uncharacterized protein</fullName>
    </submittedName>
</protein>
<reference evidence="1" key="1">
    <citation type="submission" date="2023-03" db="EMBL/GenBank/DDBJ databases">
        <title>Emydomyces testavorans Genome Sequence.</title>
        <authorList>
            <person name="Hoyer L."/>
        </authorList>
    </citation>
    <scope>NUCLEOTIDE SEQUENCE</scope>
    <source>
        <strain evidence="1">16-2883</strain>
    </source>
</reference>
<dbReference type="AlphaFoldDB" id="A0AAF0IHM3"/>
<name>A0AAF0IHM3_9EURO</name>
<dbReference type="EMBL" id="CP120628">
    <property type="protein sequence ID" value="WEW57027.1"/>
    <property type="molecule type" value="Genomic_DNA"/>
</dbReference>
<evidence type="ECO:0000313" key="2">
    <source>
        <dbReference type="Proteomes" id="UP001219355"/>
    </source>
</evidence>
<evidence type="ECO:0000313" key="1">
    <source>
        <dbReference type="EMBL" id="WEW57027.1"/>
    </source>
</evidence>
<proteinExistence type="predicted"/>
<accession>A0AAF0IHM3</accession>
<gene>
    <name evidence="1" type="ORF">PRK78_002486</name>
</gene>